<feature type="compositionally biased region" description="Basic and acidic residues" evidence="9">
    <location>
        <begin position="208"/>
        <end position="223"/>
    </location>
</feature>
<feature type="coiled-coil region" evidence="8">
    <location>
        <begin position="434"/>
        <end position="543"/>
    </location>
</feature>
<comment type="caution">
    <text evidence="10">The sequence shown here is derived from an EMBL/GenBank/DDBJ whole genome shotgun (WGS) entry which is preliminary data.</text>
</comment>
<feature type="region of interest" description="Disordered" evidence="9">
    <location>
        <begin position="140"/>
        <end position="163"/>
    </location>
</feature>
<keyword evidence="8" id="KW-0175">Coiled coil</keyword>
<gene>
    <name evidence="10" type="ORF">FEM48_Zijuj08G0167800</name>
</gene>
<dbReference type="PANTHER" id="PTHR15415">
    <property type="entry name" value="MITOFILIN"/>
    <property type="match status" value="1"/>
</dbReference>
<evidence type="ECO:0008006" key="12">
    <source>
        <dbReference type="Google" id="ProtNLM"/>
    </source>
</evidence>
<feature type="compositionally biased region" description="Polar residues" evidence="9">
    <location>
        <begin position="317"/>
        <end position="342"/>
    </location>
</feature>
<evidence type="ECO:0000313" key="11">
    <source>
        <dbReference type="Proteomes" id="UP000813462"/>
    </source>
</evidence>
<feature type="compositionally biased region" description="Polar residues" evidence="9">
    <location>
        <begin position="289"/>
        <end position="306"/>
    </location>
</feature>
<protein>
    <recommendedName>
        <fullName evidence="12">MICOS complex subunit MIC60</fullName>
    </recommendedName>
</protein>
<dbReference type="EMBL" id="JAEACU010000008">
    <property type="protein sequence ID" value="KAH7520651.1"/>
    <property type="molecule type" value="Genomic_DNA"/>
</dbReference>
<dbReference type="AlphaFoldDB" id="A0A978V085"/>
<dbReference type="GO" id="GO:0042407">
    <property type="term" value="P:cristae formation"/>
    <property type="evidence" value="ECO:0007669"/>
    <property type="project" value="TreeGrafter"/>
</dbReference>
<keyword evidence="5" id="KW-1133">Transmembrane helix</keyword>
<comment type="subcellular location">
    <subcellularLocation>
        <location evidence="1">Mitochondrion inner membrane</location>
    </subcellularLocation>
</comment>
<sequence length="746" mass="82337">MDLPLNTQEKSRKKKKKKTREINESLLVAVGFRRRDASVPPSQLRRIALITSSDRFSTIPFQINQAKHRYQSTLSVPSTLSVIFSNILASNFGTFSKSFTGAPKKTMLLRSVLEFSSRRAVRRTPRQFTTQLPTFLRKELSTIPQKNASQNPGSAGKPPRSGGSMSKFVLGGAAVGAALLVAYQTGYVDQILSGKDQHDSQKEAKIGDENIDAKSVQHSEDKIVVPNSEDSDKPTSATEQAEKVETHSDLPHIEGSSEKQGEPQSHMQDKLDTTPEKVAPDLKEKDISDYSQSRPSSTDEMPNSRISPEGNLDIKSTEASASTGPSDEVQTPPSYTHTTTSQEENETKTMPHPHFTTQDKGEDVLRKGIEQPDSLLKAYHLGDKTNESFLSRPGSNDHKHEAFINAIEDLNDGYISKDGKLVLDFLQAIHTAEKRQAELDAQVYAEEKRALKEKYEKDLKDAGARELMLAEEAAMLDKELKRERAKAAAALRSLQEKLEEKLKTELEQKETEAEEKLKKVQELAKAEQTALLAKEKAAQIEKMAEANLHINALCMAFYARSEEARRSHSAHKLALGALALEDALSKGLPIQTEIEALRNYLEGIDKDSILDVVLSSLPHETRNKGTYTLLQLNEKFDDLKGTLRHYSLIPPGGGGILAHSLAHIACWLKVKEVDQSGDGIESVINKVEGYLAEGKIKEAADALEEGVQGSQAAEIVGDWLRSARNRAITEQALTLLQSYATSISLT</sequence>
<keyword evidence="4" id="KW-0999">Mitochondrion inner membrane</keyword>
<reference evidence="10" key="1">
    <citation type="journal article" date="2021" name="Front. Plant Sci.">
        <title>Chromosome-Scale Genome Assembly for Chinese Sour Jujube and Insights Into Its Genome Evolution and Domestication Signature.</title>
        <authorList>
            <person name="Shen L.-Y."/>
            <person name="Luo H."/>
            <person name="Wang X.-L."/>
            <person name="Wang X.-M."/>
            <person name="Qiu X.-J."/>
            <person name="Liu H."/>
            <person name="Zhou S.-S."/>
            <person name="Jia K.-H."/>
            <person name="Nie S."/>
            <person name="Bao Y.-T."/>
            <person name="Zhang R.-G."/>
            <person name="Yun Q.-Z."/>
            <person name="Chai Y.-H."/>
            <person name="Lu J.-Y."/>
            <person name="Li Y."/>
            <person name="Zhao S.-W."/>
            <person name="Mao J.-F."/>
            <person name="Jia S.-G."/>
            <person name="Mao Y.-M."/>
        </authorList>
    </citation>
    <scope>NUCLEOTIDE SEQUENCE</scope>
    <source>
        <strain evidence="10">AT0</strain>
        <tissue evidence="10">Leaf</tissue>
    </source>
</reference>
<evidence type="ECO:0000256" key="3">
    <source>
        <dbReference type="ARBA" id="ARBA00022692"/>
    </source>
</evidence>
<feature type="compositionally biased region" description="Polar residues" evidence="9">
    <location>
        <begin position="142"/>
        <end position="153"/>
    </location>
</feature>
<evidence type="ECO:0000313" key="10">
    <source>
        <dbReference type="EMBL" id="KAH7520651.1"/>
    </source>
</evidence>
<accession>A0A978V085</accession>
<evidence type="ECO:0000256" key="1">
    <source>
        <dbReference type="ARBA" id="ARBA00004273"/>
    </source>
</evidence>
<name>A0A978V085_ZIZJJ</name>
<evidence type="ECO:0000256" key="4">
    <source>
        <dbReference type="ARBA" id="ARBA00022792"/>
    </source>
</evidence>
<keyword evidence="6" id="KW-0496">Mitochondrion</keyword>
<feature type="compositionally biased region" description="Basic and acidic residues" evidence="9">
    <location>
        <begin position="240"/>
        <end position="288"/>
    </location>
</feature>
<dbReference type="GO" id="GO:0061617">
    <property type="term" value="C:MICOS complex"/>
    <property type="evidence" value="ECO:0007669"/>
    <property type="project" value="TreeGrafter"/>
</dbReference>
<dbReference type="Proteomes" id="UP000813462">
    <property type="component" value="Unassembled WGS sequence"/>
</dbReference>
<evidence type="ECO:0000256" key="6">
    <source>
        <dbReference type="ARBA" id="ARBA00023128"/>
    </source>
</evidence>
<dbReference type="InterPro" id="IPR019133">
    <property type="entry name" value="MIC60"/>
</dbReference>
<evidence type="ECO:0000256" key="9">
    <source>
        <dbReference type="SAM" id="MobiDB-lite"/>
    </source>
</evidence>
<proteinExistence type="inferred from homology"/>
<evidence type="ECO:0000256" key="7">
    <source>
        <dbReference type="ARBA" id="ARBA00023136"/>
    </source>
</evidence>
<evidence type="ECO:0000256" key="5">
    <source>
        <dbReference type="ARBA" id="ARBA00022989"/>
    </source>
</evidence>
<evidence type="ECO:0000256" key="2">
    <source>
        <dbReference type="ARBA" id="ARBA00010877"/>
    </source>
</evidence>
<dbReference type="Pfam" id="PF09731">
    <property type="entry name" value="Mitofilin"/>
    <property type="match status" value="1"/>
</dbReference>
<feature type="region of interest" description="Disordered" evidence="9">
    <location>
        <begin position="208"/>
        <end position="363"/>
    </location>
</feature>
<keyword evidence="7" id="KW-0472">Membrane</keyword>
<comment type="similarity">
    <text evidence="2">Belongs to the MICOS complex subunit Mic60 family.</text>
</comment>
<dbReference type="PANTHER" id="PTHR15415:SF7">
    <property type="entry name" value="MICOS COMPLEX SUBUNIT MIC60"/>
    <property type="match status" value="1"/>
</dbReference>
<evidence type="ECO:0000256" key="8">
    <source>
        <dbReference type="SAM" id="Coils"/>
    </source>
</evidence>
<keyword evidence="3" id="KW-0812">Transmembrane</keyword>
<organism evidence="10 11">
    <name type="scientific">Ziziphus jujuba var. spinosa</name>
    <dbReference type="NCBI Taxonomy" id="714518"/>
    <lineage>
        <taxon>Eukaryota</taxon>
        <taxon>Viridiplantae</taxon>
        <taxon>Streptophyta</taxon>
        <taxon>Embryophyta</taxon>
        <taxon>Tracheophyta</taxon>
        <taxon>Spermatophyta</taxon>
        <taxon>Magnoliopsida</taxon>
        <taxon>eudicotyledons</taxon>
        <taxon>Gunneridae</taxon>
        <taxon>Pentapetalae</taxon>
        <taxon>rosids</taxon>
        <taxon>fabids</taxon>
        <taxon>Rosales</taxon>
        <taxon>Rhamnaceae</taxon>
        <taxon>Paliureae</taxon>
        <taxon>Ziziphus</taxon>
    </lineage>
</organism>